<reference evidence="2 3" key="1">
    <citation type="submission" date="2020-04" db="EMBL/GenBank/DDBJ databases">
        <title>Usitatibacter rugosus gen. nov., sp. nov. and Usitatibacter palustris sp. nov., novel members of Usitatibacteraceae fam. nov. within the order Nitrosomonadales isolated from soil.</title>
        <authorList>
            <person name="Huber K.J."/>
            <person name="Neumann-Schaal M."/>
            <person name="Geppert A."/>
            <person name="Luckner M."/>
            <person name="Wanner G."/>
            <person name="Overmann J."/>
        </authorList>
    </citation>
    <scope>NUCLEOTIDE SEQUENCE [LARGE SCALE GENOMIC DNA]</scope>
    <source>
        <strain evidence="2 3">0125_3</strain>
    </source>
</reference>
<dbReference type="EMBL" id="CP053069">
    <property type="protein sequence ID" value="QJR13158.1"/>
    <property type="molecule type" value="Genomic_DNA"/>
</dbReference>
<evidence type="ECO:0000313" key="3">
    <source>
        <dbReference type="Proteomes" id="UP000501534"/>
    </source>
</evidence>
<feature type="transmembrane region" description="Helical" evidence="1">
    <location>
        <begin position="108"/>
        <end position="132"/>
    </location>
</feature>
<dbReference type="RefSeq" id="WP_171095989.1">
    <property type="nucleotide sequence ID" value="NZ_CP053069.1"/>
</dbReference>
<accession>A0A6M4H244</accession>
<keyword evidence="1" id="KW-0812">Transmembrane</keyword>
<protein>
    <submittedName>
        <fullName evidence="2">Uncharacterized protein</fullName>
    </submittedName>
</protein>
<dbReference type="KEGG" id="uru:DSM104443_04253"/>
<organism evidence="2 3">
    <name type="scientific">Usitatibacter rugosus</name>
    <dbReference type="NCBI Taxonomy" id="2732067"/>
    <lineage>
        <taxon>Bacteria</taxon>
        <taxon>Pseudomonadati</taxon>
        <taxon>Pseudomonadota</taxon>
        <taxon>Betaproteobacteria</taxon>
        <taxon>Nitrosomonadales</taxon>
        <taxon>Usitatibacteraceae</taxon>
        <taxon>Usitatibacter</taxon>
    </lineage>
</organism>
<keyword evidence="3" id="KW-1185">Reference proteome</keyword>
<evidence type="ECO:0000313" key="2">
    <source>
        <dbReference type="EMBL" id="QJR13158.1"/>
    </source>
</evidence>
<gene>
    <name evidence="2" type="ORF">DSM104443_04253</name>
</gene>
<keyword evidence="1" id="KW-0472">Membrane</keyword>
<dbReference type="AlphaFoldDB" id="A0A6M4H244"/>
<feature type="transmembrane region" description="Helical" evidence="1">
    <location>
        <begin position="36"/>
        <end position="67"/>
    </location>
</feature>
<sequence length="138" mass="16004">MLRDFRRSFEYYLHNPPELPLQMAAWWGRQSPESHVVIGIFLGLCALYALAYVRPIVGSFLAIFFPYSWINTGRMRAFFFRGTQSEFEQSWKARGQPTNARWRYLFDVFYYTGPLLVVAIGLAICFITLVGYPSPLGD</sequence>
<keyword evidence="1" id="KW-1133">Transmembrane helix</keyword>
<name>A0A6M4H244_9PROT</name>
<dbReference type="Proteomes" id="UP000501534">
    <property type="component" value="Chromosome"/>
</dbReference>
<proteinExistence type="predicted"/>
<evidence type="ECO:0000256" key="1">
    <source>
        <dbReference type="SAM" id="Phobius"/>
    </source>
</evidence>